<name>A0A2I9DUM7_9DEIO</name>
<evidence type="ECO:0000256" key="1">
    <source>
        <dbReference type="ARBA" id="ARBA00003487"/>
    </source>
</evidence>
<dbReference type="CDD" id="cd00886">
    <property type="entry name" value="MogA_MoaB"/>
    <property type="match status" value="1"/>
</dbReference>
<evidence type="ECO:0000256" key="4">
    <source>
        <dbReference type="ARBA" id="ARBA00015262"/>
    </source>
</evidence>
<proteinExistence type="inferred from homology"/>
<comment type="pathway">
    <text evidence="2 5">Cofactor biosynthesis; molybdopterin biosynthesis.</text>
</comment>
<dbReference type="Proteomes" id="UP000236569">
    <property type="component" value="Unassembled WGS sequence"/>
</dbReference>
<dbReference type="EMBL" id="BFAG01000001">
    <property type="protein sequence ID" value="GBF04055.1"/>
    <property type="molecule type" value="Genomic_DNA"/>
</dbReference>
<dbReference type="GO" id="GO:0005829">
    <property type="term" value="C:cytosol"/>
    <property type="evidence" value="ECO:0007669"/>
    <property type="project" value="TreeGrafter"/>
</dbReference>
<comment type="caution">
    <text evidence="7">The sequence shown here is derived from an EMBL/GenBank/DDBJ whole genome shotgun (WGS) entry which is preliminary data.</text>
</comment>
<keyword evidence="8" id="KW-1185">Reference proteome</keyword>
<evidence type="ECO:0000256" key="2">
    <source>
        <dbReference type="ARBA" id="ARBA00005046"/>
    </source>
</evidence>
<protein>
    <recommendedName>
        <fullName evidence="4 5">Molybdenum cofactor biosynthesis protein B</fullName>
    </recommendedName>
</protein>
<dbReference type="GO" id="GO:0006777">
    <property type="term" value="P:Mo-molybdopterin cofactor biosynthetic process"/>
    <property type="evidence" value="ECO:0007669"/>
    <property type="project" value="UniProtKB-UniRule"/>
</dbReference>
<organism evidence="7 8">
    <name type="scientific">Deinococcus aerius</name>
    <dbReference type="NCBI Taxonomy" id="200253"/>
    <lineage>
        <taxon>Bacteria</taxon>
        <taxon>Thermotogati</taxon>
        <taxon>Deinococcota</taxon>
        <taxon>Deinococci</taxon>
        <taxon>Deinococcales</taxon>
        <taxon>Deinococcaceae</taxon>
        <taxon>Deinococcus</taxon>
    </lineage>
</organism>
<dbReference type="InterPro" id="IPR012245">
    <property type="entry name" value="MoaB"/>
</dbReference>
<accession>A0A2I9DUM7</accession>
<dbReference type="FunFam" id="3.40.980.10:FF:000006">
    <property type="entry name" value="Molybdenum cofactor biosynthesis protein B"/>
    <property type="match status" value="1"/>
</dbReference>
<sequence length="186" mass="19415">MTDAPPPQTASPATAHHAAAPRSVRVAVLTVSDTRTEETDTSGGYLLAELRAGGHEVVGYRIVRDEAPEIRAALEDFMREATVVLSSGGTGITGRDVTIPVVESLLTKPMPGFGELFRMLSYREVGGAAMLSRAVGGLAGGTLLFALPGSLNAVRTAWEGLLRDELGHLAFEVARHGQPGATGRVG</sequence>
<comment type="function">
    <text evidence="1 5">May be involved in the biosynthesis of molybdopterin.</text>
</comment>
<dbReference type="InterPro" id="IPR036425">
    <property type="entry name" value="MoaB/Mog-like_dom_sf"/>
</dbReference>
<dbReference type="RefSeq" id="WP_103127949.1">
    <property type="nucleotide sequence ID" value="NZ_BFAG01000001.1"/>
</dbReference>
<dbReference type="Gene3D" id="3.40.980.10">
    <property type="entry name" value="MoaB/Mog-like domain"/>
    <property type="match status" value="1"/>
</dbReference>
<evidence type="ECO:0000256" key="5">
    <source>
        <dbReference type="PIRNR" id="PIRNR006443"/>
    </source>
</evidence>
<dbReference type="UniPathway" id="UPA00344"/>
<dbReference type="PANTHER" id="PTHR43232:SF2">
    <property type="entry name" value="MOLYBDENUM COFACTOR BIOSYNTHESIS PROTEIN B"/>
    <property type="match status" value="1"/>
</dbReference>
<dbReference type="SMART" id="SM00852">
    <property type="entry name" value="MoCF_biosynth"/>
    <property type="match status" value="1"/>
</dbReference>
<evidence type="ECO:0000259" key="6">
    <source>
        <dbReference type="SMART" id="SM00852"/>
    </source>
</evidence>
<dbReference type="PIRSF" id="PIRSF006443">
    <property type="entry name" value="MoaB"/>
    <property type="match status" value="1"/>
</dbReference>
<feature type="domain" description="MoaB/Mog" evidence="6">
    <location>
        <begin position="27"/>
        <end position="169"/>
    </location>
</feature>
<dbReference type="AlphaFoldDB" id="A0A2I9DUM7"/>
<evidence type="ECO:0000313" key="7">
    <source>
        <dbReference type="EMBL" id="GBF04055.1"/>
    </source>
</evidence>
<dbReference type="InterPro" id="IPR001453">
    <property type="entry name" value="MoaB/Mog_dom"/>
</dbReference>
<comment type="similarity">
    <text evidence="3 5">Belongs to the MoaB/Mog family.</text>
</comment>
<dbReference type="OrthoDB" id="9784492at2"/>
<dbReference type="NCBIfam" id="TIGR00177">
    <property type="entry name" value="molyb_syn"/>
    <property type="match status" value="1"/>
</dbReference>
<keyword evidence="5" id="KW-0501">Molybdenum cofactor biosynthesis</keyword>
<dbReference type="PANTHER" id="PTHR43232">
    <property type="entry name" value="MOLYBDENUM COFACTOR BIOSYNTHESIS PROTEIN B"/>
    <property type="match status" value="1"/>
</dbReference>
<evidence type="ECO:0000313" key="8">
    <source>
        <dbReference type="Proteomes" id="UP000236569"/>
    </source>
</evidence>
<evidence type="ECO:0000256" key="3">
    <source>
        <dbReference type="ARBA" id="ARBA00006112"/>
    </source>
</evidence>
<reference evidence="8" key="1">
    <citation type="submission" date="2018-01" db="EMBL/GenBank/DDBJ databases">
        <title>Draft Genome Sequence of the Radioresistant Bacterium Deinococcus aerius TR0125, Isolated from the Higher Atmosphere above Japan.</title>
        <authorList>
            <person name="Satoh K."/>
            <person name="Arai H."/>
            <person name="Sanzen T."/>
            <person name="Kawaguchi Y."/>
            <person name="Hayashi H."/>
            <person name="Yokobori S."/>
            <person name="Yamagishi A."/>
            <person name="Oono Y."/>
            <person name="Narumi I."/>
        </authorList>
    </citation>
    <scope>NUCLEOTIDE SEQUENCE [LARGE SCALE GENOMIC DNA]</scope>
    <source>
        <strain evidence="8">TR0125</strain>
    </source>
</reference>
<dbReference type="SUPFAM" id="SSF53218">
    <property type="entry name" value="Molybdenum cofactor biosynthesis proteins"/>
    <property type="match status" value="1"/>
</dbReference>
<dbReference type="Pfam" id="PF00994">
    <property type="entry name" value="MoCF_biosynth"/>
    <property type="match status" value="1"/>
</dbReference>
<gene>
    <name evidence="7" type="ORF">DAERI_010227</name>
</gene>